<dbReference type="CDD" id="cd08241">
    <property type="entry name" value="QOR1"/>
    <property type="match status" value="1"/>
</dbReference>
<protein>
    <submittedName>
        <fullName evidence="2">NADPH2:quinone reductase</fullName>
    </submittedName>
</protein>
<keyword evidence="3" id="KW-1185">Reference proteome</keyword>
<dbReference type="InterPro" id="IPR013149">
    <property type="entry name" value="ADH-like_C"/>
</dbReference>
<organism evidence="2 3">
    <name type="scientific">Pontivivens marinum</name>
    <dbReference type="NCBI Taxonomy" id="1690039"/>
    <lineage>
        <taxon>Bacteria</taxon>
        <taxon>Pseudomonadati</taxon>
        <taxon>Pseudomonadota</taxon>
        <taxon>Alphaproteobacteria</taxon>
        <taxon>Rhodobacterales</taxon>
        <taxon>Paracoccaceae</taxon>
        <taxon>Pontivivens</taxon>
    </lineage>
</organism>
<dbReference type="SUPFAM" id="SSF50129">
    <property type="entry name" value="GroES-like"/>
    <property type="match status" value="1"/>
</dbReference>
<evidence type="ECO:0000313" key="2">
    <source>
        <dbReference type="EMBL" id="SOH92313.1"/>
    </source>
</evidence>
<feature type="domain" description="Enoyl reductase (ER)" evidence="1">
    <location>
        <begin position="10"/>
        <end position="317"/>
    </location>
</feature>
<accession>A0A2C9CM23</accession>
<dbReference type="InterPro" id="IPR036291">
    <property type="entry name" value="NAD(P)-bd_dom_sf"/>
</dbReference>
<dbReference type="Pfam" id="PF08240">
    <property type="entry name" value="ADH_N"/>
    <property type="match status" value="1"/>
</dbReference>
<dbReference type="RefSeq" id="WP_097927902.1">
    <property type="nucleotide sequence ID" value="NZ_OCTN01000001.1"/>
</dbReference>
<evidence type="ECO:0000313" key="3">
    <source>
        <dbReference type="Proteomes" id="UP000220034"/>
    </source>
</evidence>
<dbReference type="InterPro" id="IPR013154">
    <property type="entry name" value="ADH-like_N"/>
</dbReference>
<dbReference type="GO" id="GO:0016491">
    <property type="term" value="F:oxidoreductase activity"/>
    <property type="evidence" value="ECO:0007669"/>
    <property type="project" value="InterPro"/>
</dbReference>
<dbReference type="Gene3D" id="3.90.180.10">
    <property type="entry name" value="Medium-chain alcohol dehydrogenases, catalytic domain"/>
    <property type="match status" value="1"/>
</dbReference>
<dbReference type="PANTHER" id="PTHR43677">
    <property type="entry name" value="SHORT-CHAIN DEHYDROGENASE/REDUCTASE"/>
    <property type="match status" value="1"/>
</dbReference>
<dbReference type="AlphaFoldDB" id="A0A2C9CM23"/>
<dbReference type="EMBL" id="OCTN01000001">
    <property type="protein sequence ID" value="SOH92313.1"/>
    <property type="molecule type" value="Genomic_DNA"/>
</dbReference>
<dbReference type="InterPro" id="IPR011032">
    <property type="entry name" value="GroES-like_sf"/>
</dbReference>
<name>A0A2C9CM23_9RHOB</name>
<dbReference type="SUPFAM" id="SSF51735">
    <property type="entry name" value="NAD(P)-binding Rossmann-fold domains"/>
    <property type="match status" value="1"/>
</dbReference>
<dbReference type="Pfam" id="PF00107">
    <property type="entry name" value="ADH_zinc_N"/>
    <property type="match status" value="1"/>
</dbReference>
<gene>
    <name evidence="2" type="ORF">SAMN06273572_101155</name>
</gene>
<dbReference type="InterPro" id="IPR051397">
    <property type="entry name" value="Zn-ADH-like_protein"/>
</dbReference>
<dbReference type="PANTHER" id="PTHR43677:SF4">
    <property type="entry name" value="QUINONE OXIDOREDUCTASE-LIKE PROTEIN 2"/>
    <property type="match status" value="1"/>
</dbReference>
<dbReference type="InterPro" id="IPR020843">
    <property type="entry name" value="ER"/>
</dbReference>
<proteinExistence type="predicted"/>
<evidence type="ECO:0000259" key="1">
    <source>
        <dbReference type="SMART" id="SM00829"/>
    </source>
</evidence>
<sequence length="319" mass="33718">MRAMRVHELGQPMQMDEVEIPQPGPKQVSIDVAVCGVNFADTLIVHGKYQEKPDLPFAPGAEICGRIRAVGEGVKHLQVGMRVSALIGSGGFAEVALADARTCIPVPDGMSDAHAAAFTIVYGTSHVALDHRARLQAGENLLVLGAAGGVGLTAIEIGKLMGANVIACARGAAKLEIARQAGADHLIDSDDGDLREQVKALGGADVVYDPVGGDLFKQAMRACNPEARLIPLGFASGDIPQIPANILLVKNLTVLGVYWGAYSNFKPEVLMNSGQTLFNWYLAGKLKPHVSHELPLEQATQALDLLITRKATGKVVVKI</sequence>
<dbReference type="Proteomes" id="UP000220034">
    <property type="component" value="Unassembled WGS sequence"/>
</dbReference>
<reference evidence="3" key="1">
    <citation type="submission" date="2017-09" db="EMBL/GenBank/DDBJ databases">
        <authorList>
            <person name="Varghese N."/>
            <person name="Submissions S."/>
        </authorList>
    </citation>
    <scope>NUCLEOTIDE SEQUENCE [LARGE SCALE GENOMIC DNA]</scope>
    <source>
        <strain evidence="3">C7</strain>
    </source>
</reference>
<dbReference type="Gene3D" id="3.40.50.720">
    <property type="entry name" value="NAD(P)-binding Rossmann-like Domain"/>
    <property type="match status" value="1"/>
</dbReference>
<dbReference type="OrthoDB" id="4190732at2"/>
<dbReference type="SMART" id="SM00829">
    <property type="entry name" value="PKS_ER"/>
    <property type="match status" value="1"/>
</dbReference>